<accession>A0A4C1UMS8</accession>
<dbReference type="Proteomes" id="UP000299102">
    <property type="component" value="Unassembled WGS sequence"/>
</dbReference>
<organism evidence="1 2">
    <name type="scientific">Eumeta variegata</name>
    <name type="common">Bagworm moth</name>
    <name type="synonym">Eumeta japonica</name>
    <dbReference type="NCBI Taxonomy" id="151549"/>
    <lineage>
        <taxon>Eukaryota</taxon>
        <taxon>Metazoa</taxon>
        <taxon>Ecdysozoa</taxon>
        <taxon>Arthropoda</taxon>
        <taxon>Hexapoda</taxon>
        <taxon>Insecta</taxon>
        <taxon>Pterygota</taxon>
        <taxon>Neoptera</taxon>
        <taxon>Endopterygota</taxon>
        <taxon>Lepidoptera</taxon>
        <taxon>Glossata</taxon>
        <taxon>Ditrysia</taxon>
        <taxon>Tineoidea</taxon>
        <taxon>Psychidae</taxon>
        <taxon>Oiketicinae</taxon>
        <taxon>Eumeta</taxon>
    </lineage>
</organism>
<dbReference type="OrthoDB" id="9991628at2759"/>
<proteinExistence type="predicted"/>
<comment type="caution">
    <text evidence="1">The sequence shown here is derived from an EMBL/GenBank/DDBJ whole genome shotgun (WGS) entry which is preliminary data.</text>
</comment>
<reference evidence="1 2" key="1">
    <citation type="journal article" date="2019" name="Commun. Biol.">
        <title>The bagworm genome reveals a unique fibroin gene that provides high tensile strength.</title>
        <authorList>
            <person name="Kono N."/>
            <person name="Nakamura H."/>
            <person name="Ohtoshi R."/>
            <person name="Tomita M."/>
            <person name="Numata K."/>
            <person name="Arakawa K."/>
        </authorList>
    </citation>
    <scope>NUCLEOTIDE SEQUENCE [LARGE SCALE GENOMIC DNA]</scope>
</reference>
<evidence type="ECO:0000313" key="2">
    <source>
        <dbReference type="Proteomes" id="UP000299102"/>
    </source>
</evidence>
<sequence length="121" mass="14475">MTVRLCRSTDSRRVTWFCESSPRHFHCRLDLDYSTHSNYDYELAVVKVVTVCSHDRWYSTTYETLPLLIACERCNTLDTPRPFLLHYFTPLRRFRDEFHSGRVSCVVLCHPEIRTEPSWKN</sequence>
<keyword evidence="2" id="KW-1185">Reference proteome</keyword>
<gene>
    <name evidence="1" type="ORF">EVAR_102884_1</name>
</gene>
<dbReference type="AlphaFoldDB" id="A0A4C1UMS8"/>
<evidence type="ECO:0000313" key="1">
    <source>
        <dbReference type="EMBL" id="GBP27629.1"/>
    </source>
</evidence>
<name>A0A4C1UMS8_EUMVA</name>
<protein>
    <submittedName>
        <fullName evidence="1">Uncharacterized protein</fullName>
    </submittedName>
</protein>
<dbReference type="EMBL" id="BGZK01000196">
    <property type="protein sequence ID" value="GBP27629.1"/>
    <property type="molecule type" value="Genomic_DNA"/>
</dbReference>